<dbReference type="InterPro" id="IPR016208">
    <property type="entry name" value="Ald_Oxase/xanthine_DH-like"/>
</dbReference>
<name>A0A367VIP6_9PROT</name>
<keyword evidence="2" id="KW-0479">Metal-binding</keyword>
<evidence type="ECO:0000313" key="9">
    <source>
        <dbReference type="Proteomes" id="UP000253061"/>
    </source>
</evidence>
<accession>A0A367VIP6</accession>
<dbReference type="PANTHER" id="PTHR45444:SF3">
    <property type="entry name" value="XANTHINE DEHYDROGENASE"/>
    <property type="match status" value="1"/>
</dbReference>
<evidence type="ECO:0000313" key="8">
    <source>
        <dbReference type="EMBL" id="RCK25084.1"/>
    </source>
</evidence>
<dbReference type="Gene3D" id="3.30.43.10">
    <property type="entry name" value="Uridine Diphospho-n-acetylenolpyruvylglucosamine Reductase, domain 2"/>
    <property type="match status" value="1"/>
</dbReference>
<dbReference type="PANTHER" id="PTHR45444">
    <property type="entry name" value="XANTHINE DEHYDROGENASE"/>
    <property type="match status" value="1"/>
</dbReference>
<dbReference type="InterPro" id="IPR036884">
    <property type="entry name" value="2Fe-2S-bd_dom_sf"/>
</dbReference>
<evidence type="ECO:0000256" key="4">
    <source>
        <dbReference type="ARBA" id="ARBA00023002"/>
    </source>
</evidence>
<dbReference type="RefSeq" id="WP_062956802.1">
    <property type="nucleotide sequence ID" value="NZ_JPWB01000001.1"/>
</dbReference>
<dbReference type="Pfam" id="PF00941">
    <property type="entry name" value="FAD_binding_5"/>
    <property type="match status" value="1"/>
</dbReference>
<dbReference type="GO" id="GO:0004854">
    <property type="term" value="F:xanthine dehydrogenase activity"/>
    <property type="evidence" value="ECO:0007669"/>
    <property type="project" value="InterPro"/>
</dbReference>
<dbReference type="InterPro" id="IPR016167">
    <property type="entry name" value="FAD-bd_PCMH_sub1"/>
</dbReference>
<sequence>MASATTSFRSDIRFLLGDEERSLRDVDPQMTVLEYLRLTERKSGTKEGCAEGDCGACTVVLGEPDGKGGMAYRTVNACIQFVPTLDGKQLLTVEHLKTTDGSLHPVQQAMVETHGSQCGFCTPGFVMSLYQLWLDGGEDDRGAINDALAGNLCRCTGYGPIIEAARKAGGVAANDSAEQKRRADIATNLTAMVEGEGTLALEHPAGRYFAPRTSDELAALLVAHPDATVLAGGTDVGLWVTKMLKRLDPIIYIGDVDDLKSVTEADDALVIGAGVTYSRAHDALGRVASDVGELVRRIGSRQIRNAGTVGGNIANGSPIGDTPPALIALGAKVVLRMGDVRREVPLEEFFITYGKQDRHPGEFVESVIVPKPQSGLVFKAYKISKRFDQDITAVLGAFAIKVDDNGKVSEFRAAFGGMAGTPMRAKKCEAALIGKDWDEANLNAAQLALASEFSPMTDMRASKEYRMLVAQNLLTKLFIETSAPDIATRLVGKEAAHV</sequence>
<proteinExistence type="predicted"/>
<dbReference type="PROSITE" id="PS51085">
    <property type="entry name" value="2FE2S_FER_2"/>
    <property type="match status" value="1"/>
</dbReference>
<evidence type="ECO:0000256" key="3">
    <source>
        <dbReference type="ARBA" id="ARBA00022827"/>
    </source>
</evidence>
<organism evidence="8 9">
    <name type="scientific">Thalassospira profundimaris</name>
    <dbReference type="NCBI Taxonomy" id="502049"/>
    <lineage>
        <taxon>Bacteria</taxon>
        <taxon>Pseudomonadati</taxon>
        <taxon>Pseudomonadota</taxon>
        <taxon>Alphaproteobacteria</taxon>
        <taxon>Rhodospirillales</taxon>
        <taxon>Thalassospiraceae</taxon>
        <taxon>Thalassospira</taxon>
    </lineage>
</organism>
<dbReference type="CDD" id="cd00207">
    <property type="entry name" value="fer2"/>
    <property type="match status" value="1"/>
</dbReference>
<dbReference type="InterPro" id="IPR002888">
    <property type="entry name" value="2Fe-2S-bd"/>
</dbReference>
<feature type="domain" description="2Fe-2S ferredoxin-type" evidence="6">
    <location>
        <begin position="10"/>
        <end position="96"/>
    </location>
</feature>
<dbReference type="Pfam" id="PF01799">
    <property type="entry name" value="Fer2_2"/>
    <property type="match status" value="1"/>
</dbReference>
<dbReference type="Gene3D" id="3.10.20.30">
    <property type="match status" value="1"/>
</dbReference>
<evidence type="ECO:0000259" key="7">
    <source>
        <dbReference type="PROSITE" id="PS51387"/>
    </source>
</evidence>
<dbReference type="InterPro" id="IPR005107">
    <property type="entry name" value="CO_DH_flav_C"/>
</dbReference>
<dbReference type="SUPFAM" id="SSF55447">
    <property type="entry name" value="CO dehydrogenase flavoprotein C-terminal domain-like"/>
    <property type="match status" value="1"/>
</dbReference>
<dbReference type="InterPro" id="IPR036318">
    <property type="entry name" value="FAD-bd_PCMH-like_sf"/>
</dbReference>
<dbReference type="InterPro" id="IPR036683">
    <property type="entry name" value="CO_DH_flav_C_dom_sf"/>
</dbReference>
<dbReference type="InterPro" id="IPR016169">
    <property type="entry name" value="FAD-bd_PCMH_sub2"/>
</dbReference>
<dbReference type="SUPFAM" id="SSF56176">
    <property type="entry name" value="FAD-binding/transporter-associated domain-like"/>
    <property type="match status" value="1"/>
</dbReference>
<dbReference type="InterPro" id="IPR036010">
    <property type="entry name" value="2Fe-2S_ferredoxin-like_sf"/>
</dbReference>
<evidence type="ECO:0000256" key="1">
    <source>
        <dbReference type="ARBA" id="ARBA00022630"/>
    </source>
</evidence>
<dbReference type="InterPro" id="IPR002346">
    <property type="entry name" value="Mopterin_DH_FAD-bd"/>
</dbReference>
<dbReference type="PROSITE" id="PS51387">
    <property type="entry name" value="FAD_PCMH"/>
    <property type="match status" value="1"/>
</dbReference>
<keyword evidence="1" id="KW-0285">Flavoprotein</keyword>
<dbReference type="InterPro" id="IPR014307">
    <property type="entry name" value="Xanthine_DH_ssu"/>
</dbReference>
<dbReference type="GO" id="GO:0071949">
    <property type="term" value="F:FAD binding"/>
    <property type="evidence" value="ECO:0007669"/>
    <property type="project" value="InterPro"/>
</dbReference>
<dbReference type="InterPro" id="IPR012675">
    <property type="entry name" value="Beta-grasp_dom_sf"/>
</dbReference>
<protein>
    <submittedName>
        <fullName evidence="8">FAD-binding molybdopterin dehydrogenase</fullName>
    </submittedName>
</protein>
<gene>
    <name evidence="8" type="ORF">TH6_00160</name>
</gene>
<dbReference type="SUPFAM" id="SSF47741">
    <property type="entry name" value="CO dehydrogenase ISP C-domain like"/>
    <property type="match status" value="1"/>
</dbReference>
<dbReference type="Gene3D" id="3.30.390.50">
    <property type="entry name" value="CO dehydrogenase flavoprotein, C-terminal domain"/>
    <property type="match status" value="1"/>
</dbReference>
<dbReference type="PIRSF" id="PIRSF036557">
    <property type="entry name" value="XdhA_RC"/>
    <property type="match status" value="1"/>
</dbReference>
<keyword evidence="5" id="KW-0408">Iron</keyword>
<dbReference type="SUPFAM" id="SSF54292">
    <property type="entry name" value="2Fe-2S ferredoxin-like"/>
    <property type="match status" value="1"/>
</dbReference>
<dbReference type="InterPro" id="IPR006058">
    <property type="entry name" value="2Fe2S_fd_BS"/>
</dbReference>
<dbReference type="Proteomes" id="UP000253061">
    <property type="component" value="Unassembled WGS sequence"/>
</dbReference>
<dbReference type="GO" id="GO:0005506">
    <property type="term" value="F:iron ion binding"/>
    <property type="evidence" value="ECO:0007669"/>
    <property type="project" value="InterPro"/>
</dbReference>
<evidence type="ECO:0000256" key="5">
    <source>
        <dbReference type="ARBA" id="ARBA00023004"/>
    </source>
</evidence>
<dbReference type="SMART" id="SM01092">
    <property type="entry name" value="CO_deh_flav_C"/>
    <property type="match status" value="1"/>
</dbReference>
<dbReference type="Pfam" id="PF00111">
    <property type="entry name" value="Fer2"/>
    <property type="match status" value="1"/>
</dbReference>
<evidence type="ECO:0000259" key="6">
    <source>
        <dbReference type="PROSITE" id="PS51085"/>
    </source>
</evidence>
<dbReference type="EMBL" id="JPWB01000001">
    <property type="protein sequence ID" value="RCK25084.1"/>
    <property type="molecule type" value="Genomic_DNA"/>
</dbReference>
<dbReference type="Gene3D" id="1.10.150.120">
    <property type="entry name" value="[2Fe-2S]-binding domain"/>
    <property type="match status" value="1"/>
</dbReference>
<dbReference type="PROSITE" id="PS00197">
    <property type="entry name" value="2FE2S_FER_1"/>
    <property type="match status" value="1"/>
</dbReference>
<dbReference type="InterPro" id="IPR001041">
    <property type="entry name" value="2Fe-2S_ferredoxin-type"/>
</dbReference>
<dbReference type="InterPro" id="IPR012175">
    <property type="entry name" value="Xanth_DH_ssu_bac"/>
</dbReference>
<dbReference type="Gene3D" id="3.30.465.10">
    <property type="match status" value="1"/>
</dbReference>
<dbReference type="AlphaFoldDB" id="A0A367VIP6"/>
<reference evidence="8 9" key="1">
    <citation type="submission" date="2014-07" db="EMBL/GenBank/DDBJ databases">
        <title>Draft genome sequence of Thalassospira profundimaris R8-17.</title>
        <authorList>
            <person name="Lai Q."/>
            <person name="Shao Z."/>
        </authorList>
    </citation>
    <scope>NUCLEOTIDE SEQUENCE [LARGE SCALE GENOMIC DNA]</scope>
    <source>
        <strain evidence="8 9">R8-17</strain>
    </source>
</reference>
<keyword evidence="3" id="KW-0274">FAD</keyword>
<dbReference type="NCBIfam" id="TIGR02963">
    <property type="entry name" value="xanthine_xdhA"/>
    <property type="match status" value="1"/>
</dbReference>
<dbReference type="Pfam" id="PF03450">
    <property type="entry name" value="CO_deh_flav_C"/>
    <property type="match status" value="1"/>
</dbReference>
<keyword evidence="4" id="KW-0560">Oxidoreductase</keyword>
<dbReference type="InterPro" id="IPR016166">
    <property type="entry name" value="FAD-bd_PCMH"/>
</dbReference>
<dbReference type="GO" id="GO:0051537">
    <property type="term" value="F:2 iron, 2 sulfur cluster binding"/>
    <property type="evidence" value="ECO:0007669"/>
    <property type="project" value="InterPro"/>
</dbReference>
<evidence type="ECO:0000256" key="2">
    <source>
        <dbReference type="ARBA" id="ARBA00022723"/>
    </source>
</evidence>
<comment type="caution">
    <text evidence="8">The sequence shown here is derived from an EMBL/GenBank/DDBJ whole genome shotgun (WGS) entry which is preliminary data.</text>
</comment>
<feature type="domain" description="FAD-binding PCMH-type" evidence="7">
    <location>
        <begin position="201"/>
        <end position="374"/>
    </location>
</feature>